<dbReference type="SUPFAM" id="SSF54001">
    <property type="entry name" value="Cysteine proteinases"/>
    <property type="match status" value="1"/>
</dbReference>
<dbReference type="RefSeq" id="WP_071662377.1">
    <property type="nucleotide sequence ID" value="NZ_LUKY01000032.1"/>
</dbReference>
<dbReference type="STRING" id="1225476.A1D18_03190"/>
<evidence type="ECO:0000313" key="2">
    <source>
        <dbReference type="Proteomes" id="UP000183924"/>
    </source>
</evidence>
<keyword evidence="2" id="KW-1185">Reference proteome</keyword>
<reference evidence="1 2" key="1">
    <citation type="submission" date="2016-03" db="EMBL/GenBank/DDBJ databases">
        <title>Comparative genomics of Rickettsiella.</title>
        <authorList>
            <person name="Chandler C."/>
            <person name="Wang Y."/>
        </authorList>
    </citation>
    <scope>NUCLEOTIDE SEQUENCE [LARGE SCALE GENOMIC DNA]</scope>
    <source>
        <strain evidence="1 2">RCFS May 2013</strain>
    </source>
</reference>
<dbReference type="EMBL" id="LUKY01000032">
    <property type="protein sequence ID" value="OIZ95116.1"/>
    <property type="molecule type" value="Genomic_DNA"/>
</dbReference>
<proteinExistence type="predicted"/>
<sequence length="300" mass="34672">MPTASRPSRLNPTQLNNLVLSYMIGTLTEEKGYTIQDEIDKDNKLVPFKKISKNETSIFVFQAVSDAKKTRQNLAYINEVIQQSEKNNPEQKTTLLIPLMQSRLWKQHCVLVEVNIEEGRKKINTYDSQSWWRNLFYPNCLKDLKKQGYQVKYIHHAKQADNYSCVYFVYHYIKEILEKSSGGLKNIFVSLNTLEGQDPIGKSIQDNFKQKYSDVRKIESGESIPWEKDSKASYEAHLGISDATRQSQVNSIYNGEDFVEISSLSKLTKLKKNTKAPFFQSSSNVLEENERTAQNLIYSR</sequence>
<gene>
    <name evidence="1" type="ORF">A1D18_03190</name>
</gene>
<accession>A0A1J8P5P8</accession>
<name>A0A1J8P5P8_9COXI</name>
<dbReference type="Gene3D" id="3.40.395.10">
    <property type="entry name" value="Adenoviral Proteinase, Chain A"/>
    <property type="match status" value="1"/>
</dbReference>
<organism evidence="1 2">
    <name type="scientific">Candidatus Rickettsiella isopodorum</name>
    <dbReference type="NCBI Taxonomy" id="1225476"/>
    <lineage>
        <taxon>Bacteria</taxon>
        <taxon>Pseudomonadati</taxon>
        <taxon>Pseudomonadota</taxon>
        <taxon>Gammaproteobacteria</taxon>
        <taxon>Legionellales</taxon>
        <taxon>Coxiellaceae</taxon>
        <taxon>Rickettsiella</taxon>
    </lineage>
</organism>
<comment type="caution">
    <text evidence="1">The sequence shown here is derived from an EMBL/GenBank/DDBJ whole genome shotgun (WGS) entry which is preliminary data.</text>
</comment>
<protein>
    <submittedName>
        <fullName evidence="1">Uncharacterized protein</fullName>
    </submittedName>
</protein>
<dbReference type="AlphaFoldDB" id="A0A1J8P5P8"/>
<dbReference type="OrthoDB" id="10002205at2"/>
<evidence type="ECO:0000313" key="1">
    <source>
        <dbReference type="EMBL" id="OIZ95116.1"/>
    </source>
</evidence>
<dbReference type="Proteomes" id="UP000183924">
    <property type="component" value="Unassembled WGS sequence"/>
</dbReference>
<dbReference type="InterPro" id="IPR038765">
    <property type="entry name" value="Papain-like_cys_pep_sf"/>
</dbReference>